<protein>
    <submittedName>
        <fullName evidence="1">Uncharacterized protein</fullName>
    </submittedName>
</protein>
<sequence>MNFILGGLPVPLYAAANFQQDYETFGGFSDVRLAGGGVVRQTNWQKIRTSLSGDGWIPDGLSDLDYSSYMTLSSGAPRSKAAPSNVITITADRRTDAGYT</sequence>
<reference evidence="1" key="1">
    <citation type="journal article" date="2014" name="Front. Microbiol.">
        <title>High frequency of phylogenetically diverse reductive dehalogenase-homologous genes in deep subseafloor sedimentary metagenomes.</title>
        <authorList>
            <person name="Kawai M."/>
            <person name="Futagami T."/>
            <person name="Toyoda A."/>
            <person name="Takaki Y."/>
            <person name="Nishi S."/>
            <person name="Hori S."/>
            <person name="Arai W."/>
            <person name="Tsubouchi T."/>
            <person name="Morono Y."/>
            <person name="Uchiyama I."/>
            <person name="Ito T."/>
            <person name="Fujiyama A."/>
            <person name="Inagaki F."/>
            <person name="Takami H."/>
        </authorList>
    </citation>
    <scope>NUCLEOTIDE SEQUENCE</scope>
    <source>
        <strain evidence="1">Expedition CK06-06</strain>
    </source>
</reference>
<dbReference type="AlphaFoldDB" id="X0UFR2"/>
<gene>
    <name evidence="1" type="ORF">S01H1_30985</name>
</gene>
<comment type="caution">
    <text evidence="1">The sequence shown here is derived from an EMBL/GenBank/DDBJ whole genome shotgun (WGS) entry which is preliminary data.</text>
</comment>
<evidence type="ECO:0000313" key="1">
    <source>
        <dbReference type="EMBL" id="GAF87355.1"/>
    </source>
</evidence>
<proteinExistence type="predicted"/>
<dbReference type="EMBL" id="BARS01019098">
    <property type="protein sequence ID" value="GAF87355.1"/>
    <property type="molecule type" value="Genomic_DNA"/>
</dbReference>
<name>X0UFR2_9ZZZZ</name>
<organism evidence="1">
    <name type="scientific">marine sediment metagenome</name>
    <dbReference type="NCBI Taxonomy" id="412755"/>
    <lineage>
        <taxon>unclassified sequences</taxon>
        <taxon>metagenomes</taxon>
        <taxon>ecological metagenomes</taxon>
    </lineage>
</organism>
<feature type="non-terminal residue" evidence="1">
    <location>
        <position position="100"/>
    </location>
</feature>
<accession>X0UFR2</accession>